<protein>
    <submittedName>
        <fullName evidence="2">Acetyl-coenzyme A synthetase, chloroplastic/glyoxysomal-like isoform X2</fullName>
    </submittedName>
</protein>
<proteinExistence type="predicted"/>
<evidence type="ECO:0000259" key="1">
    <source>
        <dbReference type="Pfam" id="PF00501"/>
    </source>
</evidence>
<dbReference type="Pfam" id="PF00501">
    <property type="entry name" value="AMP-binding"/>
    <property type="match status" value="1"/>
</dbReference>
<gene>
    <name evidence="2" type="ORF">Tci_931833</name>
</gene>
<comment type="caution">
    <text evidence="2">The sequence shown here is derived from an EMBL/GenBank/DDBJ whole genome shotgun (WGS) entry which is preliminary data.</text>
</comment>
<dbReference type="InterPro" id="IPR000873">
    <property type="entry name" value="AMP-dep_synth/lig_dom"/>
</dbReference>
<dbReference type="Gene3D" id="3.40.50.12780">
    <property type="entry name" value="N-terminal domain of ligase-like"/>
    <property type="match status" value="1"/>
</dbReference>
<dbReference type="AlphaFoldDB" id="A0A699XV79"/>
<feature type="non-terminal residue" evidence="2">
    <location>
        <position position="1"/>
    </location>
</feature>
<dbReference type="GO" id="GO:0050218">
    <property type="term" value="F:propionate-CoA ligase activity"/>
    <property type="evidence" value="ECO:0007669"/>
    <property type="project" value="TreeGrafter"/>
</dbReference>
<dbReference type="SUPFAM" id="SSF56801">
    <property type="entry name" value="Acetyl-CoA synthetase-like"/>
    <property type="match status" value="1"/>
</dbReference>
<dbReference type="PANTHER" id="PTHR43347:SF3">
    <property type="entry name" value="ACYL-COA SYNTHETASE SHORT-CHAIN FAMILY MEMBER 3, MITOCHONDRIAL"/>
    <property type="match status" value="1"/>
</dbReference>
<feature type="non-terminal residue" evidence="2">
    <location>
        <position position="71"/>
    </location>
</feature>
<accession>A0A699XV79</accession>
<dbReference type="InterPro" id="IPR042099">
    <property type="entry name" value="ANL_N_sf"/>
</dbReference>
<sequence>FNELRDEVARLAGLLRQSGVRKGDGVIIYMPMIPQAAMAMLACARIGAVHSVVFGGFAPHELALRIDDIKP</sequence>
<evidence type="ECO:0000313" key="2">
    <source>
        <dbReference type="EMBL" id="GFD59864.1"/>
    </source>
</evidence>
<organism evidence="2">
    <name type="scientific">Tanacetum cinerariifolium</name>
    <name type="common">Dalmatian daisy</name>
    <name type="synonym">Chrysanthemum cinerariifolium</name>
    <dbReference type="NCBI Taxonomy" id="118510"/>
    <lineage>
        <taxon>Eukaryota</taxon>
        <taxon>Viridiplantae</taxon>
        <taxon>Streptophyta</taxon>
        <taxon>Embryophyta</taxon>
        <taxon>Tracheophyta</taxon>
        <taxon>Spermatophyta</taxon>
        <taxon>Magnoliopsida</taxon>
        <taxon>eudicotyledons</taxon>
        <taxon>Gunneridae</taxon>
        <taxon>Pentapetalae</taxon>
        <taxon>asterids</taxon>
        <taxon>campanulids</taxon>
        <taxon>Asterales</taxon>
        <taxon>Asteraceae</taxon>
        <taxon>Asteroideae</taxon>
        <taxon>Anthemideae</taxon>
        <taxon>Anthemidinae</taxon>
        <taxon>Tanacetum</taxon>
    </lineage>
</organism>
<dbReference type="EMBL" id="BKCJ011870308">
    <property type="protein sequence ID" value="GFD59864.1"/>
    <property type="molecule type" value="Genomic_DNA"/>
</dbReference>
<feature type="domain" description="AMP-dependent synthetase/ligase" evidence="1">
    <location>
        <begin position="1"/>
        <end position="70"/>
    </location>
</feature>
<name>A0A699XV79_TANCI</name>
<dbReference type="PANTHER" id="PTHR43347">
    <property type="entry name" value="ACYL-COA SYNTHETASE"/>
    <property type="match status" value="1"/>
</dbReference>
<reference evidence="2" key="1">
    <citation type="journal article" date="2019" name="Sci. Rep.">
        <title>Draft genome of Tanacetum cinerariifolium, the natural source of mosquito coil.</title>
        <authorList>
            <person name="Yamashiro T."/>
            <person name="Shiraishi A."/>
            <person name="Satake H."/>
            <person name="Nakayama K."/>
        </authorList>
    </citation>
    <scope>NUCLEOTIDE SEQUENCE</scope>
</reference>